<dbReference type="SUPFAM" id="SSF88659">
    <property type="entry name" value="Sigma3 and sigma4 domains of RNA polymerase sigma factors"/>
    <property type="match status" value="1"/>
</dbReference>
<dbReference type="EMBL" id="BAABLO010000011">
    <property type="protein sequence ID" value="GAA4726501.1"/>
    <property type="molecule type" value="Genomic_DNA"/>
</dbReference>
<comment type="similarity">
    <text evidence="1">Belongs to the sigma-70 factor family. ECF subfamily.</text>
</comment>
<gene>
    <name evidence="7" type="ORF">GCM10025782_26090</name>
</gene>
<evidence type="ECO:0000256" key="4">
    <source>
        <dbReference type="ARBA" id="ARBA00023163"/>
    </source>
</evidence>
<evidence type="ECO:0000256" key="3">
    <source>
        <dbReference type="ARBA" id="ARBA00023082"/>
    </source>
</evidence>
<keyword evidence="4" id="KW-0804">Transcription</keyword>
<dbReference type="Gene3D" id="1.10.1740.10">
    <property type="match status" value="1"/>
</dbReference>
<proteinExistence type="inferred from homology"/>
<protein>
    <submittedName>
        <fullName evidence="7">Sigma-70 family RNA polymerase sigma factor</fullName>
    </submittedName>
</protein>
<dbReference type="RefSeq" id="WP_345503899.1">
    <property type="nucleotide sequence ID" value="NZ_BAABLO010000011.1"/>
</dbReference>
<dbReference type="InterPro" id="IPR013325">
    <property type="entry name" value="RNA_pol_sigma_r2"/>
</dbReference>
<keyword evidence="3" id="KW-0731">Sigma factor</keyword>
<evidence type="ECO:0000259" key="5">
    <source>
        <dbReference type="Pfam" id="PF04542"/>
    </source>
</evidence>
<dbReference type="Pfam" id="PF08281">
    <property type="entry name" value="Sigma70_r4_2"/>
    <property type="match status" value="1"/>
</dbReference>
<comment type="caution">
    <text evidence="7">The sequence shown here is derived from an EMBL/GenBank/DDBJ whole genome shotgun (WGS) entry which is preliminary data.</text>
</comment>
<evidence type="ECO:0000313" key="8">
    <source>
        <dbReference type="Proteomes" id="UP001500556"/>
    </source>
</evidence>
<feature type="domain" description="RNA polymerase sigma factor 70 region 4 type 2" evidence="6">
    <location>
        <begin position="147"/>
        <end position="197"/>
    </location>
</feature>
<dbReference type="Pfam" id="PF04542">
    <property type="entry name" value="Sigma70_r2"/>
    <property type="match status" value="1"/>
</dbReference>
<keyword evidence="2" id="KW-0805">Transcription regulation</keyword>
<dbReference type="InterPro" id="IPR014284">
    <property type="entry name" value="RNA_pol_sigma-70_dom"/>
</dbReference>
<dbReference type="Proteomes" id="UP001500556">
    <property type="component" value="Unassembled WGS sequence"/>
</dbReference>
<dbReference type="InterPro" id="IPR013324">
    <property type="entry name" value="RNA_pol_sigma_r3/r4-like"/>
</dbReference>
<name>A0ABP8YEM3_9MICO</name>
<accession>A0ABP8YEM3</accession>
<feature type="domain" description="RNA polymerase sigma-70 region 2" evidence="5">
    <location>
        <begin position="24"/>
        <end position="90"/>
    </location>
</feature>
<evidence type="ECO:0000256" key="1">
    <source>
        <dbReference type="ARBA" id="ARBA00010641"/>
    </source>
</evidence>
<dbReference type="PANTHER" id="PTHR43133:SF53">
    <property type="entry name" value="ECF RNA POLYMERASE SIGMA-E FACTOR"/>
    <property type="match status" value="1"/>
</dbReference>
<evidence type="ECO:0000256" key="2">
    <source>
        <dbReference type="ARBA" id="ARBA00023015"/>
    </source>
</evidence>
<dbReference type="NCBIfam" id="TIGR02937">
    <property type="entry name" value="sigma70-ECF"/>
    <property type="match status" value="1"/>
</dbReference>
<dbReference type="PANTHER" id="PTHR43133">
    <property type="entry name" value="RNA POLYMERASE ECF-TYPE SIGMA FACTO"/>
    <property type="match status" value="1"/>
</dbReference>
<dbReference type="InterPro" id="IPR039425">
    <property type="entry name" value="RNA_pol_sigma-70-like"/>
</dbReference>
<evidence type="ECO:0000313" key="7">
    <source>
        <dbReference type="EMBL" id="GAA4726501.1"/>
    </source>
</evidence>
<keyword evidence="8" id="KW-1185">Reference proteome</keyword>
<organism evidence="7 8">
    <name type="scientific">Pedococcus ginsenosidimutans</name>
    <dbReference type="NCBI Taxonomy" id="490570"/>
    <lineage>
        <taxon>Bacteria</taxon>
        <taxon>Bacillati</taxon>
        <taxon>Actinomycetota</taxon>
        <taxon>Actinomycetes</taxon>
        <taxon>Micrococcales</taxon>
        <taxon>Intrasporangiaceae</taxon>
        <taxon>Pedococcus</taxon>
    </lineage>
</organism>
<sequence length="209" mass="22721">MAGEEAELLAALRAGDEDAFARVVSQWSRSMLAVARRFVSTEASAEEVVQETWLAVVKGLDRFEGRSSLRTWTYRILVNTAKTRGVKERRTLPWSALIGDDGAPSLDPALFQSAGDAHPGGWRAAPTAWPQDLAVEGTVLAGEVRGQLSVAVSALPDHQRIVLTLRDVLGHTSEEVCALLEISQVNQRVLLHRARTAVRAGLAAYLERS</sequence>
<dbReference type="Gene3D" id="1.10.10.10">
    <property type="entry name" value="Winged helix-like DNA-binding domain superfamily/Winged helix DNA-binding domain"/>
    <property type="match status" value="1"/>
</dbReference>
<dbReference type="SUPFAM" id="SSF88946">
    <property type="entry name" value="Sigma2 domain of RNA polymerase sigma factors"/>
    <property type="match status" value="1"/>
</dbReference>
<dbReference type="InterPro" id="IPR007627">
    <property type="entry name" value="RNA_pol_sigma70_r2"/>
</dbReference>
<evidence type="ECO:0000259" key="6">
    <source>
        <dbReference type="Pfam" id="PF08281"/>
    </source>
</evidence>
<reference evidence="8" key="1">
    <citation type="journal article" date="2019" name="Int. J. Syst. Evol. Microbiol.">
        <title>The Global Catalogue of Microorganisms (GCM) 10K type strain sequencing project: providing services to taxonomists for standard genome sequencing and annotation.</title>
        <authorList>
            <consortium name="The Broad Institute Genomics Platform"/>
            <consortium name="The Broad Institute Genome Sequencing Center for Infectious Disease"/>
            <person name="Wu L."/>
            <person name="Ma J."/>
        </authorList>
    </citation>
    <scope>NUCLEOTIDE SEQUENCE [LARGE SCALE GENOMIC DNA]</scope>
    <source>
        <strain evidence="8">JCM 18961</strain>
    </source>
</reference>
<dbReference type="InterPro" id="IPR036388">
    <property type="entry name" value="WH-like_DNA-bd_sf"/>
</dbReference>
<dbReference type="CDD" id="cd06171">
    <property type="entry name" value="Sigma70_r4"/>
    <property type="match status" value="1"/>
</dbReference>
<dbReference type="InterPro" id="IPR013249">
    <property type="entry name" value="RNA_pol_sigma70_r4_t2"/>
</dbReference>